<protein>
    <submittedName>
        <fullName evidence="1">Uncharacterized protein</fullName>
    </submittedName>
</protein>
<name>A0A024TDX5_9STRA</name>
<dbReference type="EMBL" id="KI914009">
    <property type="protein sequence ID" value="ETV91532.1"/>
    <property type="molecule type" value="Genomic_DNA"/>
</dbReference>
<dbReference type="GeneID" id="20090964"/>
<evidence type="ECO:0000313" key="1">
    <source>
        <dbReference type="EMBL" id="ETV91532.1"/>
    </source>
</evidence>
<accession>A0A024TDX5</accession>
<dbReference type="VEuPathDB" id="FungiDB:H310_13914"/>
<dbReference type="AlphaFoldDB" id="A0A024TDX5"/>
<gene>
    <name evidence="1" type="ORF">H310_13914</name>
</gene>
<sequence>MACLQMLSPQSLHALCTTAIESSVLPVDTLAALVSSTPYKLVAESSLAFLSLCPQTPPALANLLALNRKEKENG</sequence>
<dbReference type="RefSeq" id="XP_008879800.1">
    <property type="nucleotide sequence ID" value="XM_008881578.1"/>
</dbReference>
<reference evidence="1" key="1">
    <citation type="submission" date="2013-12" db="EMBL/GenBank/DDBJ databases">
        <title>The Genome Sequence of Aphanomyces invadans NJM9701.</title>
        <authorList>
            <consortium name="The Broad Institute Genomics Platform"/>
            <person name="Russ C."/>
            <person name="Tyler B."/>
            <person name="van West P."/>
            <person name="Dieguez-Uribeondo J."/>
            <person name="Young S.K."/>
            <person name="Zeng Q."/>
            <person name="Gargeya S."/>
            <person name="Fitzgerald M."/>
            <person name="Abouelleil A."/>
            <person name="Alvarado L."/>
            <person name="Chapman S.B."/>
            <person name="Gainer-Dewar J."/>
            <person name="Goldberg J."/>
            <person name="Griggs A."/>
            <person name="Gujja S."/>
            <person name="Hansen M."/>
            <person name="Howarth C."/>
            <person name="Imamovic A."/>
            <person name="Ireland A."/>
            <person name="Larimer J."/>
            <person name="McCowan C."/>
            <person name="Murphy C."/>
            <person name="Pearson M."/>
            <person name="Poon T.W."/>
            <person name="Priest M."/>
            <person name="Roberts A."/>
            <person name="Saif S."/>
            <person name="Shea T."/>
            <person name="Sykes S."/>
            <person name="Wortman J."/>
            <person name="Nusbaum C."/>
            <person name="Birren B."/>
        </authorList>
    </citation>
    <scope>NUCLEOTIDE SEQUENCE [LARGE SCALE GENOMIC DNA]</scope>
    <source>
        <strain evidence="1">NJM9701</strain>
    </source>
</reference>
<proteinExistence type="predicted"/>
<organism evidence="1">
    <name type="scientific">Aphanomyces invadans</name>
    <dbReference type="NCBI Taxonomy" id="157072"/>
    <lineage>
        <taxon>Eukaryota</taxon>
        <taxon>Sar</taxon>
        <taxon>Stramenopiles</taxon>
        <taxon>Oomycota</taxon>
        <taxon>Saprolegniomycetes</taxon>
        <taxon>Saprolegniales</taxon>
        <taxon>Verrucalvaceae</taxon>
        <taxon>Aphanomyces</taxon>
    </lineage>
</organism>